<dbReference type="Proteomes" id="UP000287651">
    <property type="component" value="Unassembled WGS sequence"/>
</dbReference>
<gene>
    <name evidence="2" type="ORF">B296_00048548</name>
</gene>
<feature type="region of interest" description="Disordered" evidence="1">
    <location>
        <begin position="1"/>
        <end position="32"/>
    </location>
</feature>
<protein>
    <submittedName>
        <fullName evidence="2">Uncharacterized protein</fullName>
    </submittedName>
</protein>
<evidence type="ECO:0000313" key="3">
    <source>
        <dbReference type="Proteomes" id="UP000287651"/>
    </source>
</evidence>
<dbReference type="EMBL" id="AMZH03023310">
    <property type="protein sequence ID" value="RRT36652.1"/>
    <property type="molecule type" value="Genomic_DNA"/>
</dbReference>
<organism evidence="2 3">
    <name type="scientific">Ensete ventricosum</name>
    <name type="common">Abyssinian banana</name>
    <name type="synonym">Musa ensete</name>
    <dbReference type="NCBI Taxonomy" id="4639"/>
    <lineage>
        <taxon>Eukaryota</taxon>
        <taxon>Viridiplantae</taxon>
        <taxon>Streptophyta</taxon>
        <taxon>Embryophyta</taxon>
        <taxon>Tracheophyta</taxon>
        <taxon>Spermatophyta</taxon>
        <taxon>Magnoliopsida</taxon>
        <taxon>Liliopsida</taxon>
        <taxon>Zingiberales</taxon>
        <taxon>Musaceae</taxon>
        <taxon>Ensete</taxon>
    </lineage>
</organism>
<sequence length="90" mass="10177">MKQKEEEISSLWAKDGEEGAPSGWAEEPQRRERRVMEAVRLEGDGGDDEDATHRSLRLVAADERCAALRSTIEEEVSTMDAMAQRTRQTE</sequence>
<name>A0A426XB13_ENSVE</name>
<comment type="caution">
    <text evidence="2">The sequence shown here is derived from an EMBL/GenBank/DDBJ whole genome shotgun (WGS) entry which is preliminary data.</text>
</comment>
<evidence type="ECO:0000256" key="1">
    <source>
        <dbReference type="SAM" id="MobiDB-lite"/>
    </source>
</evidence>
<reference evidence="2 3" key="1">
    <citation type="journal article" date="2014" name="Agronomy (Basel)">
        <title>A Draft Genome Sequence for Ensete ventricosum, the Drought-Tolerant Tree Against Hunger.</title>
        <authorList>
            <person name="Harrison J."/>
            <person name="Moore K.A."/>
            <person name="Paszkiewicz K."/>
            <person name="Jones T."/>
            <person name="Grant M."/>
            <person name="Ambacheew D."/>
            <person name="Muzemil S."/>
            <person name="Studholme D.J."/>
        </authorList>
    </citation>
    <scope>NUCLEOTIDE SEQUENCE [LARGE SCALE GENOMIC DNA]</scope>
</reference>
<proteinExistence type="predicted"/>
<accession>A0A426XB13</accession>
<dbReference type="AlphaFoldDB" id="A0A426XB13"/>
<evidence type="ECO:0000313" key="2">
    <source>
        <dbReference type="EMBL" id="RRT36652.1"/>
    </source>
</evidence>